<dbReference type="InterPro" id="IPR052036">
    <property type="entry name" value="Hydrolase/PRTase-associated"/>
</dbReference>
<keyword evidence="2" id="KW-1185">Reference proteome</keyword>
<sequence length="860" mass="96371">MTLNLLTTYLPRTLLRLALLLWGNGLALPAALAQTQPATLPNPVLPLHCLAPAAPGRYTPLRQAIGDARVVMLGEQTHDDATTFEAKIDLIRYLHDSLGFTTLAFEGDMYALDKARREIAAGKPVLPALQNSVYEGIWSGTQEFKALADYLGTHPRLQVAGFDCQLVGEYTHELLLPELREFVAQDRRTKWRAADFYPAQELLAELAGGDFKHEELHPTDTVALTRWLARTRQSLARVAAQYPDQAVRVAFWQQWLKMVARSHQDAKAQARRQVAPTNQNDRDAQMADNLLFLAQQPQHPKIIVWAASYHLANRVERIDLDDATTEAYAKQLAVQQRTEVDDDDKPNDNQPTMLRHTLNGAVPMGRLVKEKLGNQVYALGFVAYEGTYGRVGDSLRLYPVPTPPPGSVEQAFRARGCATGFVNLRGTPAGSYYASPLGYLPVRAPWSEVFDGLFYTQTMRPTNNLAAGTVAAVPVTGHQLRGLVRDAKTGAPVSFASIGIRGTGTGTVSGLDGGFALFVPTAHARDTLQISCIGYATVRRALARQPAGTLLAVPLTLQEHMLGDVIVRAPLSAAAILTKAREHITTNYAQQAHSMQLYSRAQYWRNDSLRVQQEGALDYYDQEGYRRGSWEHTSRYRFLQLRQQRKSGDPTLQEFKDQPSFWLLWVADPVLTTRNPLQDGTMPKYTLTLHGQTQYNGRSVHEVTFVCNRPSAFTTPYGYPAADAYVGTVYVDAENFAVVKYEAFTTRSPYEVSKPKVFKRFGFTQPFTNYAKHHDVYQYEEVKGTYFLKYARRESTFDFVMRESQEKHHWQDIHELLTTSVELTRPLVLQGNLLEGAGKVPYRAEFWDTYQVLLPAEGGK</sequence>
<proteinExistence type="predicted"/>
<evidence type="ECO:0000313" key="1">
    <source>
        <dbReference type="EMBL" id="NVO33143.1"/>
    </source>
</evidence>
<dbReference type="CDD" id="cd14728">
    <property type="entry name" value="Ere-like"/>
    <property type="match status" value="1"/>
</dbReference>
<dbReference type="Proteomes" id="UP000565521">
    <property type="component" value="Unassembled WGS sequence"/>
</dbReference>
<protein>
    <submittedName>
        <fullName evidence="1">Erythromycin esterase family protein</fullName>
    </submittedName>
</protein>
<dbReference type="RefSeq" id="WP_176909977.1">
    <property type="nucleotide sequence ID" value="NZ_JABKAU010000050.1"/>
</dbReference>
<dbReference type="AlphaFoldDB" id="A0A7Y7PSD7"/>
<dbReference type="InterPro" id="IPR007815">
    <property type="entry name" value="Emycin_Estase"/>
</dbReference>
<dbReference type="GO" id="GO:0046677">
    <property type="term" value="P:response to antibiotic"/>
    <property type="evidence" value="ECO:0007669"/>
    <property type="project" value="InterPro"/>
</dbReference>
<evidence type="ECO:0000313" key="2">
    <source>
        <dbReference type="Proteomes" id="UP000565521"/>
    </source>
</evidence>
<dbReference type="Gene3D" id="3.40.1660.10">
    <property type="entry name" value="EreA-like (biosynthetic domain)"/>
    <property type="match status" value="2"/>
</dbReference>
<accession>A0A7Y7PSD7</accession>
<organism evidence="1 2">
    <name type="scientific">Hymenobacter lapidiphilus</name>
    <dbReference type="NCBI Taxonomy" id="2608003"/>
    <lineage>
        <taxon>Bacteria</taxon>
        <taxon>Pseudomonadati</taxon>
        <taxon>Bacteroidota</taxon>
        <taxon>Cytophagia</taxon>
        <taxon>Cytophagales</taxon>
        <taxon>Hymenobacteraceae</taxon>
        <taxon>Hymenobacter</taxon>
    </lineage>
</organism>
<name>A0A7Y7PSD7_9BACT</name>
<dbReference type="SUPFAM" id="SSF49464">
    <property type="entry name" value="Carboxypeptidase regulatory domain-like"/>
    <property type="match status" value="1"/>
</dbReference>
<dbReference type="SUPFAM" id="SSF159501">
    <property type="entry name" value="EreA/ChaN-like"/>
    <property type="match status" value="1"/>
</dbReference>
<dbReference type="InterPro" id="IPR008969">
    <property type="entry name" value="CarboxyPept-like_regulatory"/>
</dbReference>
<dbReference type="PANTHER" id="PTHR31299:SF0">
    <property type="entry name" value="ESTERASE, PUTATIVE (AFU_ORTHOLOGUE AFUA_1G05850)-RELATED"/>
    <property type="match status" value="1"/>
</dbReference>
<dbReference type="Pfam" id="PF05139">
    <property type="entry name" value="Erythro_esteras"/>
    <property type="match status" value="1"/>
</dbReference>
<dbReference type="PANTHER" id="PTHR31299">
    <property type="entry name" value="ESTERASE, PUTATIVE (AFU_ORTHOLOGUE AFUA_1G05850)-RELATED"/>
    <property type="match status" value="1"/>
</dbReference>
<dbReference type="Pfam" id="PF13715">
    <property type="entry name" value="CarbopepD_reg_2"/>
    <property type="match status" value="1"/>
</dbReference>
<dbReference type="EMBL" id="JABKAU010000050">
    <property type="protein sequence ID" value="NVO33143.1"/>
    <property type="molecule type" value="Genomic_DNA"/>
</dbReference>
<gene>
    <name evidence="1" type="ORF">HW554_18200</name>
</gene>
<reference evidence="1 2" key="1">
    <citation type="submission" date="2020-05" db="EMBL/GenBank/DDBJ databases">
        <title>Hymenobacter terrestris sp. nov. and Hymenobacter lapidiphilus sp. nov., isolated from regoliths in Antarctica.</title>
        <authorList>
            <person name="Sedlacek I."/>
            <person name="Pantucek R."/>
            <person name="Zeman M."/>
            <person name="Holochova P."/>
            <person name="Kralova S."/>
            <person name="Stankova E."/>
            <person name="Sedo O."/>
            <person name="Micenkova L."/>
            <person name="Svec P."/>
            <person name="Gupta V."/>
            <person name="Sood U."/>
            <person name="Korpole U.S."/>
            <person name="Lal R."/>
        </authorList>
    </citation>
    <scope>NUCLEOTIDE SEQUENCE [LARGE SCALE GENOMIC DNA]</scope>
    <source>
        <strain evidence="1 2">P5342</strain>
    </source>
</reference>
<comment type="caution">
    <text evidence="1">The sequence shown here is derived from an EMBL/GenBank/DDBJ whole genome shotgun (WGS) entry which is preliminary data.</text>
</comment>
<dbReference type="Gene3D" id="2.60.40.1120">
    <property type="entry name" value="Carboxypeptidase-like, regulatory domain"/>
    <property type="match status" value="1"/>
</dbReference>